<evidence type="ECO:0000256" key="7">
    <source>
        <dbReference type="ARBA" id="ARBA00022679"/>
    </source>
</evidence>
<dbReference type="UniPathway" id="UPA00359">
    <property type="reaction ID" value="UER00482"/>
</dbReference>
<keyword evidence="7 13" id="KW-0808">Transferase</keyword>
<dbReference type="NCBIfam" id="TIGR00682">
    <property type="entry name" value="lpxK"/>
    <property type="match status" value="1"/>
</dbReference>
<dbReference type="InterPro" id="IPR027417">
    <property type="entry name" value="P-loop_NTPase"/>
</dbReference>
<dbReference type="Proteomes" id="UP000035352">
    <property type="component" value="Chromosome"/>
</dbReference>
<keyword evidence="8 13" id="KW-0547">Nucleotide-binding</keyword>
<comment type="similarity">
    <text evidence="13">Belongs to the LpxK family.</text>
</comment>
<dbReference type="GO" id="GO:0009244">
    <property type="term" value="P:lipopolysaccharide core region biosynthetic process"/>
    <property type="evidence" value="ECO:0007669"/>
    <property type="project" value="TreeGrafter"/>
</dbReference>
<evidence type="ECO:0000256" key="10">
    <source>
        <dbReference type="ARBA" id="ARBA00022840"/>
    </source>
</evidence>
<evidence type="ECO:0000256" key="11">
    <source>
        <dbReference type="ARBA" id="ARBA00023098"/>
    </source>
</evidence>
<dbReference type="HAMAP" id="MF_00409">
    <property type="entry name" value="LpxK"/>
    <property type="match status" value="1"/>
</dbReference>
<comment type="catalytic activity">
    <reaction evidence="13">
        <text>a lipid A disaccharide + ATP = a lipid IVA + ADP + H(+)</text>
        <dbReference type="Rhea" id="RHEA:67840"/>
        <dbReference type="ChEBI" id="CHEBI:15378"/>
        <dbReference type="ChEBI" id="CHEBI:30616"/>
        <dbReference type="ChEBI" id="CHEBI:176343"/>
        <dbReference type="ChEBI" id="CHEBI:176425"/>
        <dbReference type="ChEBI" id="CHEBI:456216"/>
        <dbReference type="EC" id="2.7.1.130"/>
    </reaction>
</comment>
<keyword evidence="14" id="KW-0472">Membrane</keyword>
<evidence type="ECO:0000256" key="1">
    <source>
        <dbReference type="ARBA" id="ARBA00002274"/>
    </source>
</evidence>
<protein>
    <recommendedName>
        <fullName evidence="4 13">Tetraacyldisaccharide 4'-kinase</fullName>
        <ecNumber evidence="3 13">2.7.1.130</ecNumber>
    </recommendedName>
    <alternativeName>
        <fullName evidence="12 13">Lipid A 4'-kinase</fullName>
    </alternativeName>
</protein>
<evidence type="ECO:0000313" key="16">
    <source>
        <dbReference type="Proteomes" id="UP000035352"/>
    </source>
</evidence>
<evidence type="ECO:0000256" key="4">
    <source>
        <dbReference type="ARBA" id="ARBA00016436"/>
    </source>
</evidence>
<feature type="transmembrane region" description="Helical" evidence="14">
    <location>
        <begin position="23"/>
        <end position="44"/>
    </location>
</feature>
<dbReference type="EMBL" id="CP011371">
    <property type="protein sequence ID" value="AKJ28639.1"/>
    <property type="molecule type" value="Genomic_DNA"/>
</dbReference>
<dbReference type="RefSeq" id="WP_157359743.1">
    <property type="nucleotide sequence ID" value="NZ_CP011371.1"/>
</dbReference>
<keyword evidence="10 13" id="KW-0067">ATP-binding</keyword>
<dbReference type="GO" id="GO:0005524">
    <property type="term" value="F:ATP binding"/>
    <property type="evidence" value="ECO:0007669"/>
    <property type="project" value="UniProtKB-UniRule"/>
</dbReference>
<feature type="binding site" evidence="13">
    <location>
        <begin position="66"/>
        <end position="73"/>
    </location>
    <ligand>
        <name>ATP</name>
        <dbReference type="ChEBI" id="CHEBI:30616"/>
    </ligand>
</feature>
<proteinExistence type="inferred from homology"/>
<evidence type="ECO:0000256" key="5">
    <source>
        <dbReference type="ARBA" id="ARBA00022516"/>
    </source>
</evidence>
<evidence type="ECO:0000256" key="9">
    <source>
        <dbReference type="ARBA" id="ARBA00022777"/>
    </source>
</evidence>
<name>A0A0G3BGR3_9BURK</name>
<dbReference type="Pfam" id="PF02606">
    <property type="entry name" value="LpxK"/>
    <property type="match status" value="1"/>
</dbReference>
<keyword evidence="9 13" id="KW-0418">Kinase</keyword>
<evidence type="ECO:0000256" key="3">
    <source>
        <dbReference type="ARBA" id="ARBA00012071"/>
    </source>
</evidence>
<comment type="pathway">
    <text evidence="2 13">Glycolipid biosynthesis; lipid IV(A) biosynthesis; lipid IV(A) from (3R)-3-hydroxytetradecanoyl-[acyl-carrier-protein] and UDP-N-acetyl-alpha-D-glucosamine: step 6/6.</text>
</comment>
<evidence type="ECO:0000256" key="6">
    <source>
        <dbReference type="ARBA" id="ARBA00022556"/>
    </source>
</evidence>
<dbReference type="KEGG" id="pbh:AAW51_1948"/>
<organism evidence="15 16">
    <name type="scientific">Caldimonas brevitalea</name>
    <dbReference type="NCBI Taxonomy" id="413882"/>
    <lineage>
        <taxon>Bacteria</taxon>
        <taxon>Pseudomonadati</taxon>
        <taxon>Pseudomonadota</taxon>
        <taxon>Betaproteobacteria</taxon>
        <taxon>Burkholderiales</taxon>
        <taxon>Sphaerotilaceae</taxon>
        <taxon>Caldimonas</taxon>
    </lineage>
</organism>
<evidence type="ECO:0000313" key="15">
    <source>
        <dbReference type="EMBL" id="AKJ28639.1"/>
    </source>
</evidence>
<keyword evidence="16" id="KW-1185">Reference proteome</keyword>
<evidence type="ECO:0000256" key="14">
    <source>
        <dbReference type="SAM" id="Phobius"/>
    </source>
</evidence>
<sequence length="341" mass="36902">MSKTAAPSWQARVEAAWLRRGPLAWALLPLSGLYATLALSRAWLFRLGLLRRERLPVPVIVVGNVIAGGAGKTPTTMAIVAHLLARGRRPAIVSRGYGRQSDHLALVTPASDAREVGDEPLLMALRTGVPVAVGADRVAAGRTVLAAHPEVDVIVCDDGLQHLRLCRDIEVLVFDERGAGNGWWLPAGPLRDSARRRADLVLYNASAPSTPRPGWLAQRALRGALPLAAWGSGGGTPRPLEAFAGRPVLAVAGVAHPERFFRMLEAAGLRLERRPLPDHHDYQQGLPWDGWDGDVVLVTEKDAVKLRSAGDPRIWVVALDFMPDPGFYAALDSVLSRRLHD</sequence>
<keyword evidence="6 13" id="KW-0441">Lipid A biosynthesis</keyword>
<accession>A0A0G3BGR3</accession>
<gene>
    <name evidence="13 15" type="primary">lpxK</name>
    <name evidence="15" type="ORF">AAW51_1948</name>
</gene>
<dbReference type="OrthoDB" id="9766423at2"/>
<evidence type="ECO:0000256" key="2">
    <source>
        <dbReference type="ARBA" id="ARBA00004870"/>
    </source>
</evidence>
<dbReference type="GO" id="GO:0005886">
    <property type="term" value="C:plasma membrane"/>
    <property type="evidence" value="ECO:0007669"/>
    <property type="project" value="TreeGrafter"/>
</dbReference>
<dbReference type="InterPro" id="IPR003758">
    <property type="entry name" value="LpxK"/>
</dbReference>
<reference evidence="15 16" key="1">
    <citation type="submission" date="2015-05" db="EMBL/GenBank/DDBJ databases">
        <authorList>
            <person name="Tang B."/>
            <person name="Yu Y."/>
        </authorList>
    </citation>
    <scope>NUCLEOTIDE SEQUENCE [LARGE SCALE GENOMIC DNA]</scope>
    <source>
        <strain evidence="15 16">DSM 7029</strain>
    </source>
</reference>
<dbReference type="PATRIC" id="fig|413882.6.peg.2050"/>
<evidence type="ECO:0000256" key="13">
    <source>
        <dbReference type="HAMAP-Rule" id="MF_00409"/>
    </source>
</evidence>
<dbReference type="GO" id="GO:0009029">
    <property type="term" value="F:lipid-A 4'-kinase activity"/>
    <property type="evidence" value="ECO:0007669"/>
    <property type="project" value="UniProtKB-UniRule"/>
</dbReference>
<dbReference type="SUPFAM" id="SSF52540">
    <property type="entry name" value="P-loop containing nucleoside triphosphate hydrolases"/>
    <property type="match status" value="1"/>
</dbReference>
<evidence type="ECO:0000256" key="8">
    <source>
        <dbReference type="ARBA" id="ARBA00022741"/>
    </source>
</evidence>
<dbReference type="AlphaFoldDB" id="A0A0G3BGR3"/>
<dbReference type="STRING" id="413882.AAW51_1948"/>
<keyword evidence="14" id="KW-0812">Transmembrane</keyword>
<evidence type="ECO:0000256" key="12">
    <source>
        <dbReference type="ARBA" id="ARBA00029757"/>
    </source>
</evidence>
<dbReference type="GO" id="GO:0009245">
    <property type="term" value="P:lipid A biosynthetic process"/>
    <property type="evidence" value="ECO:0007669"/>
    <property type="project" value="UniProtKB-UniRule"/>
</dbReference>
<keyword evidence="5 13" id="KW-0444">Lipid biosynthesis</keyword>
<dbReference type="PANTHER" id="PTHR42724:SF1">
    <property type="entry name" value="TETRAACYLDISACCHARIDE 4'-KINASE, MITOCHONDRIAL-RELATED"/>
    <property type="match status" value="1"/>
</dbReference>
<dbReference type="EC" id="2.7.1.130" evidence="3 13"/>
<keyword evidence="14" id="KW-1133">Transmembrane helix</keyword>
<keyword evidence="11 13" id="KW-0443">Lipid metabolism</keyword>
<dbReference type="PANTHER" id="PTHR42724">
    <property type="entry name" value="TETRAACYLDISACCHARIDE 4'-KINASE"/>
    <property type="match status" value="1"/>
</dbReference>
<comment type="function">
    <text evidence="1 13">Transfers the gamma-phosphate of ATP to the 4'-position of a tetraacyldisaccharide 1-phosphate intermediate (termed DS-1-P) to form tetraacyldisaccharide 1,4'-bis-phosphate (lipid IVA).</text>
</comment>